<dbReference type="NCBIfam" id="TIGR02937">
    <property type="entry name" value="sigma70-ECF"/>
    <property type="match status" value="1"/>
</dbReference>
<keyword evidence="3" id="KW-0731">Sigma factor</keyword>
<evidence type="ECO:0000259" key="7">
    <source>
        <dbReference type="Pfam" id="PF08281"/>
    </source>
</evidence>
<name>A0A8J3ZNJ6_9ACTN</name>
<dbReference type="GO" id="GO:0016987">
    <property type="term" value="F:sigma factor activity"/>
    <property type="evidence" value="ECO:0007669"/>
    <property type="project" value="UniProtKB-KW"/>
</dbReference>
<dbReference type="Gene3D" id="1.10.1740.10">
    <property type="match status" value="1"/>
</dbReference>
<dbReference type="Pfam" id="PF04542">
    <property type="entry name" value="Sigma70_r2"/>
    <property type="match status" value="1"/>
</dbReference>
<dbReference type="Pfam" id="PF08281">
    <property type="entry name" value="Sigma70_r4_2"/>
    <property type="match status" value="1"/>
</dbReference>
<evidence type="ECO:0000256" key="3">
    <source>
        <dbReference type="ARBA" id="ARBA00023082"/>
    </source>
</evidence>
<evidence type="ECO:0000313" key="9">
    <source>
        <dbReference type="Proteomes" id="UP000635606"/>
    </source>
</evidence>
<dbReference type="CDD" id="cd06171">
    <property type="entry name" value="Sigma70_r4"/>
    <property type="match status" value="1"/>
</dbReference>
<keyword evidence="5" id="KW-0804">Transcription</keyword>
<dbReference type="InterPro" id="IPR013249">
    <property type="entry name" value="RNA_pol_sigma70_r4_t2"/>
</dbReference>
<protein>
    <submittedName>
        <fullName evidence="8">RNA polymerase sigma24 factor</fullName>
    </submittedName>
</protein>
<dbReference type="Proteomes" id="UP000635606">
    <property type="component" value="Unassembled WGS sequence"/>
</dbReference>
<dbReference type="PANTHER" id="PTHR43133">
    <property type="entry name" value="RNA POLYMERASE ECF-TYPE SIGMA FACTO"/>
    <property type="match status" value="1"/>
</dbReference>
<proteinExistence type="inferred from homology"/>
<dbReference type="RefSeq" id="WP_307781567.1">
    <property type="nucleotide sequence ID" value="NZ_BOPH01000024.1"/>
</dbReference>
<feature type="domain" description="RNA polymerase sigma factor 70 region 4 type 2" evidence="7">
    <location>
        <begin position="98"/>
        <end position="149"/>
    </location>
</feature>
<dbReference type="SUPFAM" id="SSF88946">
    <property type="entry name" value="Sigma2 domain of RNA polymerase sigma factors"/>
    <property type="match status" value="1"/>
</dbReference>
<dbReference type="InterPro" id="IPR013325">
    <property type="entry name" value="RNA_pol_sigma_r2"/>
</dbReference>
<dbReference type="InterPro" id="IPR013324">
    <property type="entry name" value="RNA_pol_sigma_r3/r4-like"/>
</dbReference>
<feature type="domain" description="RNA polymerase sigma-70 region 2" evidence="6">
    <location>
        <begin position="14"/>
        <end position="76"/>
    </location>
</feature>
<evidence type="ECO:0000256" key="5">
    <source>
        <dbReference type="ARBA" id="ARBA00023163"/>
    </source>
</evidence>
<keyword evidence="2" id="KW-0805">Transcription regulation</keyword>
<comment type="caution">
    <text evidence="8">The sequence shown here is derived from an EMBL/GenBank/DDBJ whole genome shotgun (WGS) entry which is preliminary data.</text>
</comment>
<sequence length="161" mass="18772">MNEEAYREYVVARMDRLRRMAYLLCHDWHTADDLVSNALLKLYRNWSRAQRADNLDAYVRRILLRSWLDERRRPWRRESSTDEVPDHPAPLPAPVDDRRLLELLRQLPQRRRAVLVLRFYCDLSVEETAATLGVSVGTVKSTTARALDTLRVSIATLGVEA</sequence>
<keyword evidence="9" id="KW-1185">Reference proteome</keyword>
<reference evidence="8" key="1">
    <citation type="submission" date="2021-01" db="EMBL/GenBank/DDBJ databases">
        <title>Whole genome shotgun sequence of Virgisporangium ochraceum NBRC 16418.</title>
        <authorList>
            <person name="Komaki H."/>
            <person name="Tamura T."/>
        </authorList>
    </citation>
    <scope>NUCLEOTIDE SEQUENCE</scope>
    <source>
        <strain evidence="8">NBRC 16418</strain>
    </source>
</reference>
<dbReference type="InterPro" id="IPR014284">
    <property type="entry name" value="RNA_pol_sigma-70_dom"/>
</dbReference>
<keyword evidence="4" id="KW-0238">DNA-binding</keyword>
<dbReference type="InterPro" id="IPR039425">
    <property type="entry name" value="RNA_pol_sigma-70-like"/>
</dbReference>
<dbReference type="EMBL" id="BOPH01000024">
    <property type="protein sequence ID" value="GIJ67277.1"/>
    <property type="molecule type" value="Genomic_DNA"/>
</dbReference>
<dbReference type="NCBIfam" id="TIGR02983">
    <property type="entry name" value="SigE-fam_strep"/>
    <property type="match status" value="1"/>
</dbReference>
<dbReference type="PANTHER" id="PTHR43133:SF50">
    <property type="entry name" value="ECF RNA POLYMERASE SIGMA FACTOR SIGM"/>
    <property type="match status" value="1"/>
</dbReference>
<dbReference type="AlphaFoldDB" id="A0A8J3ZNJ6"/>
<dbReference type="InterPro" id="IPR014325">
    <property type="entry name" value="RNA_pol_sigma-E_actinobac"/>
</dbReference>
<dbReference type="InterPro" id="IPR036388">
    <property type="entry name" value="WH-like_DNA-bd_sf"/>
</dbReference>
<evidence type="ECO:0000256" key="1">
    <source>
        <dbReference type="ARBA" id="ARBA00010641"/>
    </source>
</evidence>
<dbReference type="SUPFAM" id="SSF88659">
    <property type="entry name" value="Sigma3 and sigma4 domains of RNA polymerase sigma factors"/>
    <property type="match status" value="1"/>
</dbReference>
<dbReference type="GO" id="GO:0003677">
    <property type="term" value="F:DNA binding"/>
    <property type="evidence" value="ECO:0007669"/>
    <property type="project" value="UniProtKB-KW"/>
</dbReference>
<evidence type="ECO:0000256" key="4">
    <source>
        <dbReference type="ARBA" id="ARBA00023125"/>
    </source>
</evidence>
<dbReference type="GO" id="GO:0006352">
    <property type="term" value="P:DNA-templated transcription initiation"/>
    <property type="evidence" value="ECO:0007669"/>
    <property type="project" value="InterPro"/>
</dbReference>
<evidence type="ECO:0000313" key="8">
    <source>
        <dbReference type="EMBL" id="GIJ67277.1"/>
    </source>
</evidence>
<dbReference type="Gene3D" id="1.10.10.10">
    <property type="entry name" value="Winged helix-like DNA-binding domain superfamily/Winged helix DNA-binding domain"/>
    <property type="match status" value="1"/>
</dbReference>
<accession>A0A8J3ZNJ6</accession>
<organism evidence="8 9">
    <name type="scientific">Virgisporangium ochraceum</name>
    <dbReference type="NCBI Taxonomy" id="65505"/>
    <lineage>
        <taxon>Bacteria</taxon>
        <taxon>Bacillati</taxon>
        <taxon>Actinomycetota</taxon>
        <taxon>Actinomycetes</taxon>
        <taxon>Micromonosporales</taxon>
        <taxon>Micromonosporaceae</taxon>
        <taxon>Virgisporangium</taxon>
    </lineage>
</organism>
<dbReference type="InterPro" id="IPR007627">
    <property type="entry name" value="RNA_pol_sigma70_r2"/>
</dbReference>
<evidence type="ECO:0000256" key="2">
    <source>
        <dbReference type="ARBA" id="ARBA00023015"/>
    </source>
</evidence>
<evidence type="ECO:0000259" key="6">
    <source>
        <dbReference type="Pfam" id="PF04542"/>
    </source>
</evidence>
<comment type="similarity">
    <text evidence="1">Belongs to the sigma-70 factor family. ECF subfamily.</text>
</comment>
<gene>
    <name evidence="8" type="ORF">Voc01_021940</name>
</gene>